<dbReference type="Pfam" id="PF12804">
    <property type="entry name" value="NTP_transf_3"/>
    <property type="match status" value="1"/>
</dbReference>
<dbReference type="CDD" id="cd04182">
    <property type="entry name" value="GT_2_like_f"/>
    <property type="match status" value="1"/>
</dbReference>
<evidence type="ECO:0000256" key="1">
    <source>
        <dbReference type="ARBA" id="ARBA00022842"/>
    </source>
</evidence>
<protein>
    <submittedName>
        <fullName evidence="3">MobA-like protein</fullName>
    </submittedName>
</protein>
<evidence type="ECO:0000313" key="3">
    <source>
        <dbReference type="EMBL" id="EGF92608.1"/>
    </source>
</evidence>
<reference evidence="4" key="1">
    <citation type="submission" date="2011-03" db="EMBL/GenBank/DDBJ databases">
        <title>Draft genome sequence of Brevundimonas diminuta.</title>
        <authorList>
            <person name="Brown P.J.B."/>
            <person name="Buechlein A."/>
            <person name="Hemmerich C."/>
            <person name="Brun Y.V."/>
        </authorList>
    </citation>
    <scope>NUCLEOTIDE SEQUENCE [LARGE SCALE GENOMIC DNA]</scope>
    <source>
        <strain evidence="4">C19</strain>
    </source>
</reference>
<keyword evidence="1" id="KW-0460">Magnesium</keyword>
<dbReference type="InterPro" id="IPR029044">
    <property type="entry name" value="Nucleotide-diphossugar_trans"/>
</dbReference>
<feature type="domain" description="MobA-like NTP transferase" evidence="2">
    <location>
        <begin position="5"/>
        <end position="157"/>
    </location>
</feature>
<dbReference type="Gene3D" id="3.90.550.10">
    <property type="entry name" value="Spore Coat Polysaccharide Biosynthesis Protein SpsA, Chain A"/>
    <property type="match status" value="1"/>
</dbReference>
<dbReference type="AlphaFoldDB" id="F4QH71"/>
<evidence type="ECO:0000313" key="4">
    <source>
        <dbReference type="Proteomes" id="UP000006512"/>
    </source>
</evidence>
<sequence>MLPAVIVLAAGLSRRFGNDDKLIAQVAGRPMVAHVFDTVRTVEACQRVVVTQPGSEVIGLAEGFEVVINPDPEAGMGLSIALGVAALRPDIEAVFVVLGDMPFVEASTFGVLAGGEADIVVPVYGGQQGHPVLFGRACFEELNRLSGQAGARRLIESGRYRVVEFELAGTGGLVDLDTKEDVLLYTSPRSSRGEGDRSNET</sequence>
<keyword evidence="4" id="KW-1185">Reference proteome</keyword>
<dbReference type="PANTHER" id="PTHR43777">
    <property type="entry name" value="MOLYBDENUM COFACTOR CYTIDYLYLTRANSFERASE"/>
    <property type="match status" value="1"/>
</dbReference>
<dbReference type="InterPro" id="IPR025877">
    <property type="entry name" value="MobA-like_NTP_Trfase"/>
</dbReference>
<dbReference type="SUPFAM" id="SSF53448">
    <property type="entry name" value="Nucleotide-diphospho-sugar transferases"/>
    <property type="match status" value="1"/>
</dbReference>
<evidence type="ECO:0000259" key="2">
    <source>
        <dbReference type="Pfam" id="PF12804"/>
    </source>
</evidence>
<dbReference type="STRING" id="715226.ABI_10450"/>
<accession>F4QH71</accession>
<name>F4QH71_9CAUL</name>
<dbReference type="GO" id="GO:0016779">
    <property type="term" value="F:nucleotidyltransferase activity"/>
    <property type="evidence" value="ECO:0007669"/>
    <property type="project" value="UniProtKB-ARBA"/>
</dbReference>
<dbReference type="OrthoDB" id="9779263at2"/>
<dbReference type="EMBL" id="GL883077">
    <property type="protein sequence ID" value="EGF92608.1"/>
    <property type="molecule type" value="Genomic_DNA"/>
</dbReference>
<dbReference type="PANTHER" id="PTHR43777:SF1">
    <property type="entry name" value="MOLYBDENUM COFACTOR CYTIDYLYLTRANSFERASE"/>
    <property type="match status" value="1"/>
</dbReference>
<proteinExistence type="predicted"/>
<dbReference type="RefSeq" id="WP_006271788.1">
    <property type="nucleotide sequence ID" value="NZ_GL883077.1"/>
</dbReference>
<gene>
    <name evidence="3" type="ORF">ABI_10450</name>
</gene>
<organism evidence="3 4">
    <name type="scientific">Asticcacaulis biprosthecium C19</name>
    <dbReference type="NCBI Taxonomy" id="715226"/>
    <lineage>
        <taxon>Bacteria</taxon>
        <taxon>Pseudomonadati</taxon>
        <taxon>Pseudomonadota</taxon>
        <taxon>Alphaproteobacteria</taxon>
        <taxon>Caulobacterales</taxon>
        <taxon>Caulobacteraceae</taxon>
        <taxon>Asticcacaulis</taxon>
    </lineage>
</organism>
<dbReference type="eggNOG" id="COG2068">
    <property type="taxonomic scope" value="Bacteria"/>
</dbReference>
<dbReference type="Proteomes" id="UP000006512">
    <property type="component" value="Unassembled WGS sequence"/>
</dbReference>
<dbReference type="HOGENOM" id="CLU_061980_4_1_5"/>